<evidence type="ECO:0000313" key="5">
    <source>
        <dbReference type="EMBL" id="MBB4916466.1"/>
    </source>
</evidence>
<feature type="region of interest" description="Disordered" evidence="3">
    <location>
        <begin position="78"/>
        <end position="101"/>
    </location>
</feature>
<comment type="caution">
    <text evidence="5">The sequence shown here is derived from an EMBL/GenBank/DDBJ whole genome shotgun (WGS) entry which is preliminary data.</text>
</comment>
<sequence>MAADRSYYSGEHRRHGTNIQVLAAPDGTLLWTSGSLPGSAHDLTAARIWGIPHRLKTTGLITLADKGYIGAGEHVRVPYKGRNKPTSQKDANPAHARLRGPGERANAQLKAWRILRKLHCCPLRAGQLVKAILTLQLREAR</sequence>
<dbReference type="AlphaFoldDB" id="A0A7W7QNU9"/>
<evidence type="ECO:0000259" key="4">
    <source>
        <dbReference type="Pfam" id="PF13359"/>
    </source>
</evidence>
<comment type="cofactor">
    <cofactor evidence="1">
        <name>a divalent metal cation</name>
        <dbReference type="ChEBI" id="CHEBI:60240"/>
    </cofactor>
</comment>
<dbReference type="Proteomes" id="UP000552644">
    <property type="component" value="Unassembled WGS sequence"/>
</dbReference>
<keyword evidence="2" id="KW-0479">Metal-binding</keyword>
<dbReference type="GO" id="GO:0046872">
    <property type="term" value="F:metal ion binding"/>
    <property type="evidence" value="ECO:0007669"/>
    <property type="project" value="UniProtKB-KW"/>
</dbReference>
<dbReference type="EMBL" id="JACHJP010000003">
    <property type="protein sequence ID" value="MBB4916466.1"/>
    <property type="molecule type" value="Genomic_DNA"/>
</dbReference>
<dbReference type="Pfam" id="PF13359">
    <property type="entry name" value="DDE_Tnp_4"/>
    <property type="match status" value="1"/>
</dbReference>
<feature type="domain" description="DDE Tnp4" evidence="4">
    <location>
        <begin position="3"/>
        <end position="135"/>
    </location>
</feature>
<reference evidence="5 6" key="1">
    <citation type="submission" date="2020-08" db="EMBL/GenBank/DDBJ databases">
        <title>Genomic Encyclopedia of Type Strains, Phase III (KMG-III): the genomes of soil and plant-associated and newly described type strains.</title>
        <authorList>
            <person name="Whitman W."/>
        </authorList>
    </citation>
    <scope>NUCLEOTIDE SEQUENCE [LARGE SCALE GENOMIC DNA]</scope>
    <source>
        <strain evidence="5 6">CECT 8840</strain>
    </source>
</reference>
<evidence type="ECO:0000256" key="1">
    <source>
        <dbReference type="ARBA" id="ARBA00001968"/>
    </source>
</evidence>
<evidence type="ECO:0000256" key="2">
    <source>
        <dbReference type="ARBA" id="ARBA00022723"/>
    </source>
</evidence>
<evidence type="ECO:0000256" key="3">
    <source>
        <dbReference type="SAM" id="MobiDB-lite"/>
    </source>
</evidence>
<gene>
    <name evidence="5" type="ORF">FHS44_003554</name>
</gene>
<organism evidence="5 6">
    <name type="scientific">Streptosporangium saharense</name>
    <dbReference type="NCBI Taxonomy" id="1706840"/>
    <lineage>
        <taxon>Bacteria</taxon>
        <taxon>Bacillati</taxon>
        <taxon>Actinomycetota</taxon>
        <taxon>Actinomycetes</taxon>
        <taxon>Streptosporangiales</taxon>
        <taxon>Streptosporangiaceae</taxon>
        <taxon>Streptosporangium</taxon>
    </lineage>
</organism>
<evidence type="ECO:0000313" key="6">
    <source>
        <dbReference type="Proteomes" id="UP000552644"/>
    </source>
</evidence>
<proteinExistence type="predicted"/>
<accession>A0A7W7QNU9</accession>
<name>A0A7W7QNU9_9ACTN</name>
<keyword evidence="6" id="KW-1185">Reference proteome</keyword>
<dbReference type="InterPro" id="IPR027806">
    <property type="entry name" value="HARBI1_dom"/>
</dbReference>
<protein>
    <recommendedName>
        <fullName evidence="4">DDE Tnp4 domain-containing protein</fullName>
    </recommendedName>
</protein>